<comment type="caution">
    <text evidence="10">The sequence shown here is derived from an EMBL/GenBank/DDBJ whole genome shotgun (WGS) entry which is preliminary data.</text>
</comment>
<feature type="region of interest" description="Disordered" evidence="8">
    <location>
        <begin position="422"/>
        <end position="500"/>
    </location>
</feature>
<dbReference type="Pfam" id="PF13919">
    <property type="entry name" value="ASXH"/>
    <property type="match status" value="1"/>
</dbReference>
<proteinExistence type="predicted"/>
<organism evidence="10 11">
    <name type="scientific">Schizothecium vesticola</name>
    <dbReference type="NCBI Taxonomy" id="314040"/>
    <lineage>
        <taxon>Eukaryota</taxon>
        <taxon>Fungi</taxon>
        <taxon>Dikarya</taxon>
        <taxon>Ascomycota</taxon>
        <taxon>Pezizomycotina</taxon>
        <taxon>Sordariomycetes</taxon>
        <taxon>Sordariomycetidae</taxon>
        <taxon>Sordariales</taxon>
        <taxon>Schizotheciaceae</taxon>
        <taxon>Schizothecium</taxon>
    </lineage>
</organism>
<evidence type="ECO:0000256" key="3">
    <source>
        <dbReference type="ARBA" id="ARBA00022771"/>
    </source>
</evidence>
<keyword evidence="4" id="KW-0862">Zinc</keyword>
<keyword evidence="2" id="KW-0479">Metal-binding</keyword>
<feature type="compositionally biased region" description="Basic and acidic residues" evidence="8">
    <location>
        <begin position="56"/>
        <end position="68"/>
    </location>
</feature>
<protein>
    <submittedName>
        <fullName evidence="10">Asx homology domain-containing protein</fullName>
    </submittedName>
</protein>
<evidence type="ECO:0000259" key="9">
    <source>
        <dbReference type="PROSITE" id="PS51916"/>
    </source>
</evidence>
<comment type="subcellular location">
    <subcellularLocation>
        <location evidence="1">Nucleus</location>
    </subcellularLocation>
</comment>
<evidence type="ECO:0000313" key="11">
    <source>
        <dbReference type="Proteomes" id="UP001172155"/>
    </source>
</evidence>
<dbReference type="EMBL" id="JAUKUD010000001">
    <property type="protein sequence ID" value="KAK0754837.1"/>
    <property type="molecule type" value="Genomic_DNA"/>
</dbReference>
<keyword evidence="5" id="KW-0805">Transcription regulation</keyword>
<feature type="compositionally biased region" description="Polar residues" evidence="8">
    <location>
        <begin position="450"/>
        <end position="471"/>
    </location>
</feature>
<dbReference type="InterPro" id="IPR028020">
    <property type="entry name" value="ASX_DEUBAD_dom"/>
</dbReference>
<evidence type="ECO:0000256" key="6">
    <source>
        <dbReference type="ARBA" id="ARBA00023163"/>
    </source>
</evidence>
<accession>A0AA40FC08</accession>
<keyword evidence="7" id="KW-0539">Nucleus</keyword>
<keyword evidence="3" id="KW-0863">Zinc-finger</keyword>
<gene>
    <name evidence="10" type="ORF">B0T18DRAFT_47062</name>
</gene>
<feature type="domain" description="DEUBAD" evidence="9">
    <location>
        <begin position="295"/>
        <end position="409"/>
    </location>
</feature>
<name>A0AA40FC08_9PEZI</name>
<evidence type="ECO:0000313" key="10">
    <source>
        <dbReference type="EMBL" id="KAK0754837.1"/>
    </source>
</evidence>
<keyword evidence="11" id="KW-1185">Reference proteome</keyword>
<keyword evidence="6" id="KW-0804">Transcription</keyword>
<evidence type="ECO:0000256" key="2">
    <source>
        <dbReference type="ARBA" id="ARBA00022723"/>
    </source>
</evidence>
<sequence>MSKQRELEASPLSSPLSSPPDSLDGFDSFETYESRRGIPQSPAPKRNARRRPIIVKKPDAQEKTEKSEGLNGSTGIEPQDGLSISAPTGELAQRPTSPEQPEVIEKEDRVDGFDHDASEPHNTASSPTTARESGVQNPITLEQLGAIDKEDKAADFGGSGRPEMASPSPPSERESRKGPTVLEQPEALEMEEIAQEAIKAEATGPATDQGSVDGVNDTIVYGEPAPKSRSPLSDKKTTGSPPPRENEPQSPTKRKASGQGRKQPAFKTARRSAPGPPRKTVKQKKWDPPFVITDPKSPLTEADLRAILLLPQAWDILTPDERRSVLAKFPDEGHILSPGTDDACPDIQSLRNNDNFRHDCARYSENISEGRHDEEWLQQAWVAHEKHRRGDFDDYLEQKFVEDWSTEIPEKYRVRHARQSIDSAASGSRRVSTATSIVSRGSVSRAGSPVTKTTPENIRTLRNLTLENSPLPSEAGSPRDLSPNVGTSMEGVILSPSHEI</sequence>
<dbReference type="AlphaFoldDB" id="A0AA40FC08"/>
<evidence type="ECO:0000256" key="8">
    <source>
        <dbReference type="SAM" id="MobiDB-lite"/>
    </source>
</evidence>
<dbReference type="GO" id="GO:0005634">
    <property type="term" value="C:nucleus"/>
    <property type="evidence" value="ECO:0007669"/>
    <property type="project" value="UniProtKB-SubCell"/>
</dbReference>
<feature type="compositionally biased region" description="Polar residues" evidence="8">
    <location>
        <begin position="120"/>
        <end position="140"/>
    </location>
</feature>
<feature type="compositionally biased region" description="Low complexity" evidence="8">
    <location>
        <begin position="10"/>
        <end position="23"/>
    </location>
</feature>
<feature type="compositionally biased region" description="Polar residues" evidence="8">
    <location>
        <begin position="422"/>
        <end position="442"/>
    </location>
</feature>
<dbReference type="PROSITE" id="PS51916">
    <property type="entry name" value="DEUBAD"/>
    <property type="match status" value="1"/>
</dbReference>
<feature type="compositionally biased region" description="Basic and acidic residues" evidence="8">
    <location>
        <begin position="103"/>
        <end position="119"/>
    </location>
</feature>
<dbReference type="InterPro" id="IPR044867">
    <property type="entry name" value="DEUBAD_dom"/>
</dbReference>
<evidence type="ECO:0000256" key="4">
    <source>
        <dbReference type="ARBA" id="ARBA00022833"/>
    </source>
</evidence>
<evidence type="ECO:0000256" key="5">
    <source>
        <dbReference type="ARBA" id="ARBA00023015"/>
    </source>
</evidence>
<dbReference type="GO" id="GO:0008270">
    <property type="term" value="F:zinc ion binding"/>
    <property type="evidence" value="ECO:0007669"/>
    <property type="project" value="UniProtKB-KW"/>
</dbReference>
<evidence type="ECO:0000256" key="1">
    <source>
        <dbReference type="ARBA" id="ARBA00004123"/>
    </source>
</evidence>
<feature type="region of interest" description="Disordered" evidence="8">
    <location>
        <begin position="1"/>
        <end position="296"/>
    </location>
</feature>
<reference evidence="10" key="1">
    <citation type="submission" date="2023-06" db="EMBL/GenBank/DDBJ databases">
        <title>Genome-scale phylogeny and comparative genomics of the fungal order Sordariales.</title>
        <authorList>
            <consortium name="Lawrence Berkeley National Laboratory"/>
            <person name="Hensen N."/>
            <person name="Bonometti L."/>
            <person name="Westerberg I."/>
            <person name="Brannstrom I.O."/>
            <person name="Guillou S."/>
            <person name="Cros-Aarteil S."/>
            <person name="Calhoun S."/>
            <person name="Haridas S."/>
            <person name="Kuo A."/>
            <person name="Mondo S."/>
            <person name="Pangilinan J."/>
            <person name="Riley R."/>
            <person name="LaButti K."/>
            <person name="Andreopoulos B."/>
            <person name="Lipzen A."/>
            <person name="Chen C."/>
            <person name="Yanf M."/>
            <person name="Daum C."/>
            <person name="Ng V."/>
            <person name="Clum A."/>
            <person name="Steindorff A."/>
            <person name="Ohm R."/>
            <person name="Martin F."/>
            <person name="Silar P."/>
            <person name="Natvig D."/>
            <person name="Lalanne C."/>
            <person name="Gautier V."/>
            <person name="Ament-velasquez S.L."/>
            <person name="Kruys A."/>
            <person name="Hutchinson M.I."/>
            <person name="Powell A.J."/>
            <person name="Barry K."/>
            <person name="Miller A.N."/>
            <person name="Grigoriev I.V."/>
            <person name="Debuchy R."/>
            <person name="Gladieux P."/>
            <person name="Thoren M.H."/>
            <person name="Johannesson H."/>
        </authorList>
    </citation>
    <scope>NUCLEOTIDE SEQUENCE</scope>
    <source>
        <strain evidence="10">SMH3187-1</strain>
    </source>
</reference>
<evidence type="ECO:0000256" key="7">
    <source>
        <dbReference type="ARBA" id="ARBA00023242"/>
    </source>
</evidence>
<dbReference type="Proteomes" id="UP001172155">
    <property type="component" value="Unassembled WGS sequence"/>
</dbReference>